<accession>A0A562KNC7</accession>
<name>A0A562KNC7_SPHWJ</name>
<dbReference type="Pfam" id="PF05135">
    <property type="entry name" value="Phage_connect_1"/>
    <property type="match status" value="1"/>
</dbReference>
<dbReference type="InterPro" id="IPR021146">
    <property type="entry name" value="Phage_gp6-like_head-tail"/>
</dbReference>
<dbReference type="InterPro" id="IPR006450">
    <property type="entry name" value="Phage_HK97_gp6-like"/>
</dbReference>
<keyword evidence="2" id="KW-1185">Reference proteome</keyword>
<dbReference type="Gene3D" id="1.10.3230.30">
    <property type="entry name" value="Phage gp6-like head-tail connector protein"/>
    <property type="match status" value="1"/>
</dbReference>
<evidence type="ECO:0000313" key="1">
    <source>
        <dbReference type="EMBL" id="TWH96733.1"/>
    </source>
</evidence>
<dbReference type="EMBL" id="VLKK01000002">
    <property type="protein sequence ID" value="TWH96733.1"/>
    <property type="molecule type" value="Genomic_DNA"/>
</dbReference>
<dbReference type="CDD" id="cd08054">
    <property type="entry name" value="gp6"/>
    <property type="match status" value="1"/>
</dbReference>
<dbReference type="InterPro" id="IPR011738">
    <property type="entry name" value="Phage_CHP"/>
</dbReference>
<dbReference type="NCBIfam" id="TIGR02215">
    <property type="entry name" value="phage_chp_gp8"/>
    <property type="match status" value="1"/>
</dbReference>
<gene>
    <name evidence="1" type="ORF">IQ35_00664</name>
</gene>
<evidence type="ECO:0000313" key="2">
    <source>
        <dbReference type="Proteomes" id="UP000316624"/>
    </source>
</evidence>
<comment type="caution">
    <text evidence="1">The sequence shown here is derived from an EMBL/GenBank/DDBJ whole genome shotgun (WGS) entry which is preliminary data.</text>
</comment>
<dbReference type="Proteomes" id="UP000316624">
    <property type="component" value="Unassembled WGS sequence"/>
</dbReference>
<proteinExistence type="predicted"/>
<protein>
    <submittedName>
        <fullName evidence="1">Putative phiE125 gp8 family phage protein</fullName>
    </submittedName>
</protein>
<sequence>MTWYPPVVIVAAADEPVSLAEAKAHTRVDGNDDDTSLNNTIAAARAYVEAYCGTPLVSRTVAVKCDYFQDFAVLPLAPVSTISSITYLETAAGTQTLSDDLYELRSDGLTASIVLQYGRSWPTIQPGSRITVTATVGYATLPDDIRHAMLLLIGHWHKYREAGAREVADIPHGVESLLANHRMFPC</sequence>
<dbReference type="NCBIfam" id="TIGR01560">
    <property type="entry name" value="put_DNA_pack"/>
    <property type="match status" value="2"/>
</dbReference>
<dbReference type="RefSeq" id="WP_145071970.1">
    <property type="nucleotide sequence ID" value="NZ_JACIIY010000026.1"/>
</dbReference>
<organism evidence="1 2">
    <name type="scientific">Sphingobium wenxiniae (strain DSM 21828 / CGMCC 1.7748 / JZ-1)</name>
    <dbReference type="NCBI Taxonomy" id="595605"/>
    <lineage>
        <taxon>Bacteria</taxon>
        <taxon>Pseudomonadati</taxon>
        <taxon>Pseudomonadota</taxon>
        <taxon>Alphaproteobacteria</taxon>
        <taxon>Sphingomonadales</taxon>
        <taxon>Sphingomonadaceae</taxon>
        <taxon>Sphingobium</taxon>
    </lineage>
</organism>
<dbReference type="AlphaFoldDB" id="A0A562KNC7"/>
<reference evidence="1 2" key="1">
    <citation type="journal article" date="2015" name="Stand. Genomic Sci.">
        <title>Genomic Encyclopedia of Bacterial and Archaeal Type Strains, Phase III: the genomes of soil and plant-associated and newly described type strains.</title>
        <authorList>
            <person name="Whitman W.B."/>
            <person name="Woyke T."/>
            <person name="Klenk H.P."/>
            <person name="Zhou Y."/>
            <person name="Lilburn T.G."/>
            <person name="Beck B.J."/>
            <person name="De Vos P."/>
            <person name="Vandamme P."/>
            <person name="Eisen J.A."/>
            <person name="Garrity G."/>
            <person name="Hugenholtz P."/>
            <person name="Kyrpides N.C."/>
        </authorList>
    </citation>
    <scope>NUCLEOTIDE SEQUENCE [LARGE SCALE GENOMIC DNA]</scope>
    <source>
        <strain evidence="1 2">CGMCC 1.7748</strain>
    </source>
</reference>